<keyword evidence="4 6" id="KW-1133">Transmembrane helix</keyword>
<organism evidence="7 8">
    <name type="scientific">Pseudodesulfovibrio methanolicus</name>
    <dbReference type="NCBI Taxonomy" id="3126690"/>
    <lineage>
        <taxon>Bacteria</taxon>
        <taxon>Pseudomonadati</taxon>
        <taxon>Thermodesulfobacteriota</taxon>
        <taxon>Desulfovibrionia</taxon>
        <taxon>Desulfovibrionales</taxon>
        <taxon>Desulfovibrionaceae</taxon>
    </lineage>
</organism>
<dbReference type="EMBL" id="CP146609">
    <property type="protein sequence ID" value="WWX23723.1"/>
    <property type="molecule type" value="Genomic_DNA"/>
</dbReference>
<dbReference type="RefSeq" id="WP_338669420.1">
    <property type="nucleotide sequence ID" value="NZ_CP146609.1"/>
</dbReference>
<evidence type="ECO:0000256" key="2">
    <source>
        <dbReference type="ARBA" id="ARBA00022475"/>
    </source>
</evidence>
<dbReference type="Proteomes" id="UP001385389">
    <property type="component" value="Chromosome"/>
</dbReference>
<evidence type="ECO:0000256" key="6">
    <source>
        <dbReference type="SAM" id="Phobius"/>
    </source>
</evidence>
<keyword evidence="5 6" id="KW-0472">Membrane</keyword>
<evidence type="ECO:0000313" key="7">
    <source>
        <dbReference type="EMBL" id="WWX23723.1"/>
    </source>
</evidence>
<sequence>MRPKSITRDPYLYIFLAFALYPFYPFLGNFTSLGSELLLFFIFTLSFNLCLGYTALPSFGHGALYGMGTFGAALTFLHLTPGLGIGLSILIGGLTGMLGATAVGWLIRDKKGIYFAMMTVAFSQVMFGLCWRWDEVTGGESGLTGLSRTSFLGLDISGSVPYYYLCFGFFVVCAILIRIIARSSFGMTLQSIRQNPVRATYLGYNTGFYKFLVYALSGFFAGLAGALYCFLAGAAFADIFDWTKSGDVVIATLLGGGTASFYGPIVGSLIFLVCKELISAFWENWLLAYGLFFVLIILICPRGLLGLITDKDHTCGISKEKRES</sequence>
<reference evidence="7 8" key="1">
    <citation type="submission" date="2024-03" db="EMBL/GenBank/DDBJ databases">
        <title>Phenotype and Genome Characterization of a Sulfate-Reducing Bacterium Pseudodesulfovibrio sp. strain 5S69, isolated from Petroleum Reservoir in Tatarstan (Russia).</title>
        <authorList>
            <person name="Bidzhieva S.K."/>
            <person name="Kadnikov V."/>
            <person name="Tourova T.P."/>
            <person name="Samigullina S.R."/>
            <person name="Sokolova D.S."/>
            <person name="Poltaraus A.B."/>
            <person name="Avtukh A.N."/>
            <person name="Tereshina V.M."/>
            <person name="Mardanov A.V."/>
            <person name="Nazina T.N."/>
        </authorList>
    </citation>
    <scope>NUCLEOTIDE SEQUENCE [LARGE SCALE GENOMIC DNA]</scope>
    <source>
        <strain evidence="7 8">5S69</strain>
    </source>
</reference>
<gene>
    <name evidence="7" type="ORF">V8V93_05840</name>
</gene>
<evidence type="ECO:0000256" key="3">
    <source>
        <dbReference type="ARBA" id="ARBA00022692"/>
    </source>
</evidence>
<dbReference type="PANTHER" id="PTHR30482">
    <property type="entry name" value="HIGH-AFFINITY BRANCHED-CHAIN AMINO ACID TRANSPORT SYSTEM PERMEASE"/>
    <property type="match status" value="1"/>
</dbReference>
<dbReference type="CDD" id="cd06581">
    <property type="entry name" value="TM_PBP1_LivM_like"/>
    <property type="match status" value="1"/>
</dbReference>
<keyword evidence="3 6" id="KW-0812">Transmembrane</keyword>
<dbReference type="InterPro" id="IPR001851">
    <property type="entry name" value="ABC_transp_permease"/>
</dbReference>
<evidence type="ECO:0000256" key="1">
    <source>
        <dbReference type="ARBA" id="ARBA00004651"/>
    </source>
</evidence>
<keyword evidence="8" id="KW-1185">Reference proteome</keyword>
<feature type="transmembrane region" description="Helical" evidence="6">
    <location>
        <begin position="12"/>
        <end position="31"/>
    </location>
</feature>
<feature type="transmembrane region" description="Helical" evidence="6">
    <location>
        <begin position="37"/>
        <end position="56"/>
    </location>
</feature>
<feature type="transmembrane region" description="Helical" evidence="6">
    <location>
        <begin position="162"/>
        <end position="181"/>
    </location>
</feature>
<evidence type="ECO:0000256" key="4">
    <source>
        <dbReference type="ARBA" id="ARBA00022989"/>
    </source>
</evidence>
<dbReference type="PANTHER" id="PTHR30482:SF17">
    <property type="entry name" value="ABC TRANSPORTER ATP-BINDING PROTEIN"/>
    <property type="match status" value="1"/>
</dbReference>
<feature type="transmembrane region" description="Helical" evidence="6">
    <location>
        <begin position="114"/>
        <end position="134"/>
    </location>
</feature>
<evidence type="ECO:0000256" key="5">
    <source>
        <dbReference type="ARBA" id="ARBA00023136"/>
    </source>
</evidence>
<dbReference type="Pfam" id="PF02653">
    <property type="entry name" value="BPD_transp_2"/>
    <property type="match status" value="1"/>
</dbReference>
<feature type="transmembrane region" description="Helical" evidence="6">
    <location>
        <begin position="211"/>
        <end position="236"/>
    </location>
</feature>
<proteinExistence type="predicted"/>
<feature type="transmembrane region" description="Helical" evidence="6">
    <location>
        <begin position="286"/>
        <end position="308"/>
    </location>
</feature>
<accession>A0ABZ2IYR5</accession>
<name>A0ABZ2IYR5_9BACT</name>
<dbReference type="InterPro" id="IPR043428">
    <property type="entry name" value="LivM-like"/>
</dbReference>
<keyword evidence="2" id="KW-1003">Cell membrane</keyword>
<feature type="transmembrane region" description="Helical" evidence="6">
    <location>
        <begin position="85"/>
        <end position="107"/>
    </location>
</feature>
<protein>
    <submittedName>
        <fullName evidence="7">Branched-chain amino acid ABC transporter permease</fullName>
    </submittedName>
</protein>
<evidence type="ECO:0000313" key="8">
    <source>
        <dbReference type="Proteomes" id="UP001385389"/>
    </source>
</evidence>
<feature type="transmembrane region" description="Helical" evidence="6">
    <location>
        <begin position="248"/>
        <end position="274"/>
    </location>
</feature>
<comment type="subcellular location">
    <subcellularLocation>
        <location evidence="1">Cell membrane</location>
        <topology evidence="1">Multi-pass membrane protein</topology>
    </subcellularLocation>
</comment>